<dbReference type="EMBL" id="QURB01000001">
    <property type="protein sequence ID" value="RFC55684.1"/>
    <property type="molecule type" value="Genomic_DNA"/>
</dbReference>
<evidence type="ECO:0000313" key="3">
    <source>
        <dbReference type="Proteomes" id="UP000257127"/>
    </source>
</evidence>
<evidence type="ECO:0000256" key="1">
    <source>
        <dbReference type="SAM" id="SignalP"/>
    </source>
</evidence>
<keyword evidence="1" id="KW-0732">Signal</keyword>
<dbReference type="Proteomes" id="UP000257127">
    <property type="component" value="Unassembled WGS sequence"/>
</dbReference>
<protein>
    <submittedName>
        <fullName evidence="2">DUF2490 domain-containing protein</fullName>
    </submittedName>
</protein>
<feature type="chain" id="PRO_5017799576" evidence="1">
    <location>
        <begin position="26"/>
        <end position="273"/>
    </location>
</feature>
<gene>
    <name evidence="2" type="ORF">DXU93_01755</name>
</gene>
<feature type="signal peptide" evidence="1">
    <location>
        <begin position="1"/>
        <end position="25"/>
    </location>
</feature>
<dbReference type="InterPro" id="IPR019619">
    <property type="entry name" value="DUF2490"/>
</dbReference>
<comment type="caution">
    <text evidence="2">The sequence shown here is derived from an EMBL/GenBank/DDBJ whole genome shotgun (WGS) entry which is preliminary data.</text>
</comment>
<reference evidence="2 3" key="1">
    <citation type="submission" date="2018-08" db="EMBL/GenBank/DDBJ databases">
        <title>The draft genome squence of Brumimicrobium sp. N62.</title>
        <authorList>
            <person name="Du Z.-J."/>
            <person name="Luo H.-R."/>
        </authorList>
    </citation>
    <scope>NUCLEOTIDE SEQUENCE [LARGE SCALE GENOMIC DNA]</scope>
    <source>
        <strain evidence="2 3">N62</strain>
    </source>
</reference>
<dbReference type="RefSeq" id="WP_116879519.1">
    <property type="nucleotide sequence ID" value="NZ_QURB01000001.1"/>
</dbReference>
<dbReference type="AlphaFoldDB" id="A0A3E1F1J3"/>
<keyword evidence="3" id="KW-1185">Reference proteome</keyword>
<accession>A0A3E1F1J3</accession>
<name>A0A3E1F1J3_9FLAO</name>
<dbReference type="OrthoDB" id="1118734at2"/>
<evidence type="ECO:0000313" key="2">
    <source>
        <dbReference type="EMBL" id="RFC55684.1"/>
    </source>
</evidence>
<sequence length="273" mass="32310">MSKLNCLKYSFLTLALTFVISKSWAQEYPSESEFEDFTNELWMGTYGNFRLTDKLYWAGEFHLRTAQKDDIPLAGYISKIYNRHGIKYVHSKKFSATAGGVLRLNFSKYGNEGINKALVLEPRIWHEYVFATPFKRFMIYHRIRIEHRWSKPNIDGAEYIYRNRYRYMFQAKIPLNNKKLKPGTVYFSPFVELIMQSGKSVVGNPMEDLRIFPYFGYIYSPQLSFSAGLLYTTGQSSVEGYSYRQRWVPRVNMYISLDWRKDELKIPEINIRD</sequence>
<proteinExistence type="predicted"/>
<organism evidence="2 3">
    <name type="scientific">Brumimicrobium aurantiacum</name>
    <dbReference type="NCBI Taxonomy" id="1737063"/>
    <lineage>
        <taxon>Bacteria</taxon>
        <taxon>Pseudomonadati</taxon>
        <taxon>Bacteroidota</taxon>
        <taxon>Flavobacteriia</taxon>
        <taxon>Flavobacteriales</taxon>
        <taxon>Crocinitomicaceae</taxon>
        <taxon>Brumimicrobium</taxon>
    </lineage>
</organism>
<dbReference type="Pfam" id="PF10677">
    <property type="entry name" value="DUF2490"/>
    <property type="match status" value="1"/>
</dbReference>